<dbReference type="InterPro" id="IPR003599">
    <property type="entry name" value="Ig_sub"/>
</dbReference>
<dbReference type="Proteomes" id="UP001642540">
    <property type="component" value="Unassembled WGS sequence"/>
</dbReference>
<dbReference type="InterPro" id="IPR007110">
    <property type="entry name" value="Ig-like_dom"/>
</dbReference>
<feature type="domain" description="Ig-like" evidence="2">
    <location>
        <begin position="105"/>
        <end position="204"/>
    </location>
</feature>
<dbReference type="InterPro" id="IPR013106">
    <property type="entry name" value="Ig_V-set"/>
</dbReference>
<dbReference type="PANTHER" id="PTHR23279">
    <property type="entry name" value="DEFECTIVE PROBOSCIS EXTENSION RESPONSE DPR -RELATED"/>
    <property type="match status" value="1"/>
</dbReference>
<feature type="signal peptide" evidence="1">
    <location>
        <begin position="1"/>
        <end position="23"/>
    </location>
</feature>
<organism evidence="3 4">
    <name type="scientific">Orchesella dallaii</name>
    <dbReference type="NCBI Taxonomy" id="48710"/>
    <lineage>
        <taxon>Eukaryota</taxon>
        <taxon>Metazoa</taxon>
        <taxon>Ecdysozoa</taxon>
        <taxon>Arthropoda</taxon>
        <taxon>Hexapoda</taxon>
        <taxon>Collembola</taxon>
        <taxon>Entomobryomorpha</taxon>
        <taxon>Entomobryoidea</taxon>
        <taxon>Orchesellidae</taxon>
        <taxon>Orchesellinae</taxon>
        <taxon>Orchesella</taxon>
    </lineage>
</organism>
<dbReference type="InterPro" id="IPR037448">
    <property type="entry name" value="Zig-8"/>
</dbReference>
<evidence type="ECO:0000256" key="1">
    <source>
        <dbReference type="SAM" id="SignalP"/>
    </source>
</evidence>
<protein>
    <recommendedName>
        <fullName evidence="2">Ig-like domain-containing protein</fullName>
    </recommendedName>
</protein>
<dbReference type="Pfam" id="PF07686">
    <property type="entry name" value="V-set"/>
    <property type="match status" value="1"/>
</dbReference>
<dbReference type="InterPro" id="IPR013783">
    <property type="entry name" value="Ig-like_fold"/>
</dbReference>
<dbReference type="PROSITE" id="PS50835">
    <property type="entry name" value="IG_LIKE"/>
    <property type="match status" value="2"/>
</dbReference>
<dbReference type="CDD" id="cd00096">
    <property type="entry name" value="Ig"/>
    <property type="match status" value="1"/>
</dbReference>
<keyword evidence="1" id="KW-0732">Signal</keyword>
<accession>A0ABP1Q7P4</accession>
<dbReference type="InterPro" id="IPR003598">
    <property type="entry name" value="Ig_sub2"/>
</dbReference>
<dbReference type="SMART" id="SM00409">
    <property type="entry name" value="IG"/>
    <property type="match status" value="2"/>
</dbReference>
<gene>
    <name evidence="3" type="ORF">ODALV1_LOCUS6868</name>
</gene>
<name>A0ABP1Q7P4_9HEXA</name>
<dbReference type="EMBL" id="CAXLJM020000022">
    <property type="protein sequence ID" value="CAL8087845.1"/>
    <property type="molecule type" value="Genomic_DNA"/>
</dbReference>
<evidence type="ECO:0000313" key="4">
    <source>
        <dbReference type="Proteomes" id="UP001642540"/>
    </source>
</evidence>
<dbReference type="SMART" id="SM00406">
    <property type="entry name" value="IGv"/>
    <property type="match status" value="1"/>
</dbReference>
<dbReference type="PANTHER" id="PTHR23279:SF12">
    <property type="entry name" value="DEFECTIVE PROBOSCIS EXTENSION RESPONSE 14, ISOFORM A-RELATED"/>
    <property type="match status" value="1"/>
</dbReference>
<proteinExistence type="predicted"/>
<feature type="chain" id="PRO_5045194772" description="Ig-like domain-containing protein" evidence="1">
    <location>
        <begin position="24"/>
        <end position="372"/>
    </location>
</feature>
<dbReference type="SMART" id="SM00408">
    <property type="entry name" value="IGc2"/>
    <property type="match status" value="2"/>
</dbReference>
<evidence type="ECO:0000313" key="3">
    <source>
        <dbReference type="EMBL" id="CAL8087845.1"/>
    </source>
</evidence>
<dbReference type="Pfam" id="PF13927">
    <property type="entry name" value="Ig_3"/>
    <property type="match status" value="1"/>
</dbReference>
<sequence length="372" mass="41147">MTETLILLLVLLFSPLCVMLIGGDNVTSSSSVTSSPSLMSPSISASSVSSLSSSSSSSASSSSASSSSPLALALATVGEPALLAHVYDTHANFRHRHHPNHPWGPHFEENVVNVTVREYQNIHLDCRVGLIEDKLVSWVRRKSDQLELLTLGTKNHSSDPRFLSDFKYPNNWRLAIRNISRNDSGIYLCQISTHPPKVLEVQLTVEAPEVFVISSRGERVQDVHYKEGSTLQLICEVNNLKSRSINWYHNSDLLNHDITRGGVSIKTEIIADHAKSILNLARITRKDIGTYLCSAPPQNATVTVHILNGENPAELYHNQGSAMLLSHLPHHHFSLTAILLIFISSPFVSLPRMWMKVGALLIFLLAQHTLRH</sequence>
<dbReference type="InterPro" id="IPR036179">
    <property type="entry name" value="Ig-like_dom_sf"/>
</dbReference>
<reference evidence="3 4" key="1">
    <citation type="submission" date="2024-08" db="EMBL/GenBank/DDBJ databases">
        <authorList>
            <person name="Cucini C."/>
            <person name="Frati F."/>
        </authorList>
    </citation>
    <scope>NUCLEOTIDE SEQUENCE [LARGE SCALE GENOMIC DNA]</scope>
</reference>
<dbReference type="SUPFAM" id="SSF48726">
    <property type="entry name" value="Immunoglobulin"/>
    <property type="match status" value="2"/>
</dbReference>
<feature type="domain" description="Ig-like" evidence="2">
    <location>
        <begin position="208"/>
        <end position="303"/>
    </location>
</feature>
<comment type="caution">
    <text evidence="3">The sequence shown here is derived from an EMBL/GenBank/DDBJ whole genome shotgun (WGS) entry which is preliminary data.</text>
</comment>
<keyword evidence="4" id="KW-1185">Reference proteome</keyword>
<dbReference type="Gene3D" id="2.60.40.10">
    <property type="entry name" value="Immunoglobulins"/>
    <property type="match status" value="2"/>
</dbReference>
<evidence type="ECO:0000259" key="2">
    <source>
        <dbReference type="PROSITE" id="PS50835"/>
    </source>
</evidence>